<proteinExistence type="predicted"/>
<sequence length="161" mass="17577">MPAGRGPWRSGHPGARPRAFKDHPCTAASSHCRDGGGGGGGLAGRRRHEHHLSGSILAEDFLADSPNDLPRVLQGKKGHYSTTTRFSNSVQRVLEIATLDGVRRNRDVRAATPRCRGRVATTPANIKIVNIPIKLLVFFFVVITNNCLVLHVLPPYLRMCI</sequence>
<keyword evidence="2" id="KW-0812">Transmembrane</keyword>
<protein>
    <submittedName>
        <fullName evidence="3">Uncharacterized protein</fullName>
    </submittedName>
</protein>
<keyword evidence="2" id="KW-1133">Transmembrane helix</keyword>
<keyword evidence="2" id="KW-0472">Membrane</keyword>
<accession>A0A5B7ILV1</accession>
<feature type="transmembrane region" description="Helical" evidence="2">
    <location>
        <begin position="135"/>
        <end position="153"/>
    </location>
</feature>
<dbReference type="AlphaFoldDB" id="A0A5B7ILV1"/>
<evidence type="ECO:0000313" key="4">
    <source>
        <dbReference type="Proteomes" id="UP000324222"/>
    </source>
</evidence>
<comment type="caution">
    <text evidence="3">The sequence shown here is derived from an EMBL/GenBank/DDBJ whole genome shotgun (WGS) entry which is preliminary data.</text>
</comment>
<dbReference type="Proteomes" id="UP000324222">
    <property type="component" value="Unassembled WGS sequence"/>
</dbReference>
<gene>
    <name evidence="3" type="ORF">E2C01_080310</name>
</gene>
<organism evidence="3 4">
    <name type="scientific">Portunus trituberculatus</name>
    <name type="common">Swimming crab</name>
    <name type="synonym">Neptunus trituberculatus</name>
    <dbReference type="NCBI Taxonomy" id="210409"/>
    <lineage>
        <taxon>Eukaryota</taxon>
        <taxon>Metazoa</taxon>
        <taxon>Ecdysozoa</taxon>
        <taxon>Arthropoda</taxon>
        <taxon>Crustacea</taxon>
        <taxon>Multicrustacea</taxon>
        <taxon>Malacostraca</taxon>
        <taxon>Eumalacostraca</taxon>
        <taxon>Eucarida</taxon>
        <taxon>Decapoda</taxon>
        <taxon>Pleocyemata</taxon>
        <taxon>Brachyura</taxon>
        <taxon>Eubrachyura</taxon>
        <taxon>Portunoidea</taxon>
        <taxon>Portunidae</taxon>
        <taxon>Portuninae</taxon>
        <taxon>Portunus</taxon>
    </lineage>
</organism>
<evidence type="ECO:0000256" key="1">
    <source>
        <dbReference type="SAM" id="MobiDB-lite"/>
    </source>
</evidence>
<evidence type="ECO:0000313" key="3">
    <source>
        <dbReference type="EMBL" id="MPC85530.1"/>
    </source>
</evidence>
<feature type="region of interest" description="Disordered" evidence="1">
    <location>
        <begin position="1"/>
        <end position="47"/>
    </location>
</feature>
<name>A0A5B7ILV1_PORTR</name>
<keyword evidence="4" id="KW-1185">Reference proteome</keyword>
<reference evidence="3 4" key="1">
    <citation type="submission" date="2019-05" db="EMBL/GenBank/DDBJ databases">
        <title>Another draft genome of Portunus trituberculatus and its Hox gene families provides insights of decapod evolution.</title>
        <authorList>
            <person name="Jeong J.-H."/>
            <person name="Song I."/>
            <person name="Kim S."/>
            <person name="Choi T."/>
            <person name="Kim D."/>
            <person name="Ryu S."/>
            <person name="Kim W."/>
        </authorList>
    </citation>
    <scope>NUCLEOTIDE SEQUENCE [LARGE SCALE GENOMIC DNA]</scope>
    <source>
        <tissue evidence="3">Muscle</tissue>
    </source>
</reference>
<evidence type="ECO:0000256" key="2">
    <source>
        <dbReference type="SAM" id="Phobius"/>
    </source>
</evidence>
<dbReference type="EMBL" id="VSRR010068716">
    <property type="protein sequence ID" value="MPC85530.1"/>
    <property type="molecule type" value="Genomic_DNA"/>
</dbReference>